<proteinExistence type="predicted"/>
<dbReference type="EMBL" id="ML120443">
    <property type="protein sequence ID" value="RPA94098.1"/>
    <property type="molecule type" value="Genomic_DNA"/>
</dbReference>
<accession>A0A3N4JAT1</accession>
<organism evidence="1 2">
    <name type="scientific">Choiromyces venosus 120613-1</name>
    <dbReference type="NCBI Taxonomy" id="1336337"/>
    <lineage>
        <taxon>Eukaryota</taxon>
        <taxon>Fungi</taxon>
        <taxon>Dikarya</taxon>
        <taxon>Ascomycota</taxon>
        <taxon>Pezizomycotina</taxon>
        <taxon>Pezizomycetes</taxon>
        <taxon>Pezizales</taxon>
        <taxon>Tuberaceae</taxon>
        <taxon>Choiromyces</taxon>
    </lineage>
</organism>
<gene>
    <name evidence="1" type="ORF">L873DRAFT_1815043</name>
</gene>
<dbReference type="Proteomes" id="UP000276215">
    <property type="component" value="Unassembled WGS sequence"/>
</dbReference>
<reference evidence="1 2" key="1">
    <citation type="journal article" date="2018" name="Nat. Ecol. Evol.">
        <title>Pezizomycetes genomes reveal the molecular basis of ectomycorrhizal truffle lifestyle.</title>
        <authorList>
            <person name="Murat C."/>
            <person name="Payen T."/>
            <person name="Noel B."/>
            <person name="Kuo A."/>
            <person name="Morin E."/>
            <person name="Chen J."/>
            <person name="Kohler A."/>
            <person name="Krizsan K."/>
            <person name="Balestrini R."/>
            <person name="Da Silva C."/>
            <person name="Montanini B."/>
            <person name="Hainaut M."/>
            <person name="Levati E."/>
            <person name="Barry K.W."/>
            <person name="Belfiori B."/>
            <person name="Cichocki N."/>
            <person name="Clum A."/>
            <person name="Dockter R.B."/>
            <person name="Fauchery L."/>
            <person name="Guy J."/>
            <person name="Iotti M."/>
            <person name="Le Tacon F."/>
            <person name="Lindquist E.A."/>
            <person name="Lipzen A."/>
            <person name="Malagnac F."/>
            <person name="Mello A."/>
            <person name="Molinier V."/>
            <person name="Miyauchi S."/>
            <person name="Poulain J."/>
            <person name="Riccioni C."/>
            <person name="Rubini A."/>
            <person name="Sitrit Y."/>
            <person name="Splivallo R."/>
            <person name="Traeger S."/>
            <person name="Wang M."/>
            <person name="Zifcakova L."/>
            <person name="Wipf D."/>
            <person name="Zambonelli A."/>
            <person name="Paolocci F."/>
            <person name="Nowrousian M."/>
            <person name="Ottonello S."/>
            <person name="Baldrian P."/>
            <person name="Spatafora J.W."/>
            <person name="Henrissat B."/>
            <person name="Nagy L.G."/>
            <person name="Aury J.M."/>
            <person name="Wincker P."/>
            <person name="Grigoriev I.V."/>
            <person name="Bonfante P."/>
            <person name="Martin F.M."/>
        </authorList>
    </citation>
    <scope>NUCLEOTIDE SEQUENCE [LARGE SCALE GENOMIC DNA]</scope>
    <source>
        <strain evidence="1 2">120613-1</strain>
    </source>
</reference>
<evidence type="ECO:0000313" key="1">
    <source>
        <dbReference type="EMBL" id="RPA94098.1"/>
    </source>
</evidence>
<sequence length="67" mass="7071">MIAVLRYQCPGWTAKHSPGEPNILVTNGSEQCLLAISEDNKPRSLPGHLLTSLAGGPTGTPHSVTFC</sequence>
<name>A0A3N4JAT1_9PEZI</name>
<protein>
    <submittedName>
        <fullName evidence="1">Uncharacterized protein</fullName>
    </submittedName>
</protein>
<keyword evidence="2" id="KW-1185">Reference proteome</keyword>
<dbReference type="AlphaFoldDB" id="A0A3N4JAT1"/>
<evidence type="ECO:0000313" key="2">
    <source>
        <dbReference type="Proteomes" id="UP000276215"/>
    </source>
</evidence>